<proteinExistence type="predicted"/>
<comment type="caution">
    <text evidence="2">The sequence shown here is derived from an EMBL/GenBank/DDBJ whole genome shotgun (WGS) entry which is preliminary data.</text>
</comment>
<protein>
    <submittedName>
        <fullName evidence="2">BgTH12-04518</fullName>
    </submittedName>
</protein>
<feature type="chain" id="PRO_5040904613" evidence="1">
    <location>
        <begin position="25"/>
        <end position="114"/>
    </location>
</feature>
<feature type="signal peptide" evidence="1">
    <location>
        <begin position="1"/>
        <end position="24"/>
    </location>
</feature>
<gene>
    <name evidence="2" type="ORF">BGTH12_LOCUS218</name>
</gene>
<dbReference type="Proteomes" id="UP000683417">
    <property type="component" value="Unassembled WGS sequence"/>
</dbReference>
<accession>A0A9W4GCJ6</accession>
<reference evidence="2" key="1">
    <citation type="submission" date="2020-10" db="EMBL/GenBank/DDBJ databases">
        <authorList>
            <person name="Muller C M."/>
        </authorList>
    </citation>
    <scope>NUCLEOTIDE SEQUENCE</scope>
    <source>
        <strain evidence="2">THUN-12</strain>
    </source>
</reference>
<sequence length="114" mass="12940">MKFLVTASTSALSCLFLLVPAALGENVFYCQDMDYMSVEEADSFASQAVPDQIYQSDPVSRGDVVLEAYHFSRTNANNEPGYYLIQVVNEHRVLVLWKYLQKKWSPCPLLINEP</sequence>
<keyword evidence="1" id="KW-0732">Signal</keyword>
<evidence type="ECO:0000313" key="2">
    <source>
        <dbReference type="EMBL" id="CAD6498860.1"/>
    </source>
</evidence>
<evidence type="ECO:0000313" key="3">
    <source>
        <dbReference type="Proteomes" id="UP000683417"/>
    </source>
</evidence>
<organism evidence="2 3">
    <name type="scientific">Blumeria graminis f. sp. triticale</name>
    <dbReference type="NCBI Taxonomy" id="1689686"/>
    <lineage>
        <taxon>Eukaryota</taxon>
        <taxon>Fungi</taxon>
        <taxon>Dikarya</taxon>
        <taxon>Ascomycota</taxon>
        <taxon>Pezizomycotina</taxon>
        <taxon>Leotiomycetes</taxon>
        <taxon>Erysiphales</taxon>
        <taxon>Erysiphaceae</taxon>
        <taxon>Blumeria</taxon>
    </lineage>
</organism>
<dbReference type="EMBL" id="CAJHIT010000001">
    <property type="protein sequence ID" value="CAD6498860.1"/>
    <property type="molecule type" value="Genomic_DNA"/>
</dbReference>
<evidence type="ECO:0000256" key="1">
    <source>
        <dbReference type="SAM" id="SignalP"/>
    </source>
</evidence>
<dbReference type="AlphaFoldDB" id="A0A9W4GCJ6"/>
<name>A0A9W4GCJ6_BLUGR</name>